<feature type="transmembrane region" description="Helical" evidence="1">
    <location>
        <begin position="161"/>
        <end position="191"/>
    </location>
</feature>
<keyword evidence="1" id="KW-0812">Transmembrane</keyword>
<reference evidence="2" key="1">
    <citation type="submission" date="2020-10" db="EMBL/GenBank/DDBJ databases">
        <title>Connecting structure to function with the recovery of over 1000 high-quality activated sludge metagenome-assembled genomes encoding full-length rRNA genes using long-read sequencing.</title>
        <authorList>
            <person name="Singleton C.M."/>
            <person name="Petriglieri F."/>
            <person name="Kristensen J.M."/>
            <person name="Kirkegaard R.H."/>
            <person name="Michaelsen T.Y."/>
            <person name="Andersen M.H."/>
            <person name="Karst S.M."/>
            <person name="Dueholm M.S."/>
            <person name="Nielsen P.H."/>
            <person name="Albertsen M."/>
        </authorList>
    </citation>
    <scope>NUCLEOTIDE SEQUENCE</scope>
    <source>
        <strain evidence="2">EsbW_18-Q3-R4-48_MAXAC.044</strain>
    </source>
</reference>
<organism evidence="2 3">
    <name type="scientific">Candidatus Propionivibrio dominans</name>
    <dbReference type="NCBI Taxonomy" id="2954373"/>
    <lineage>
        <taxon>Bacteria</taxon>
        <taxon>Pseudomonadati</taxon>
        <taxon>Pseudomonadota</taxon>
        <taxon>Betaproteobacteria</taxon>
        <taxon>Rhodocyclales</taxon>
        <taxon>Rhodocyclaceae</taxon>
        <taxon>Propionivibrio</taxon>
    </lineage>
</organism>
<name>A0A9D7FDW0_9RHOO</name>
<accession>A0A9D7FDW0</accession>
<dbReference type="EMBL" id="JADJNC010000013">
    <property type="protein sequence ID" value="MBK7423270.1"/>
    <property type="molecule type" value="Genomic_DNA"/>
</dbReference>
<dbReference type="InterPro" id="IPR018692">
    <property type="entry name" value="DUF2189"/>
</dbReference>
<evidence type="ECO:0000313" key="3">
    <source>
        <dbReference type="Proteomes" id="UP000886602"/>
    </source>
</evidence>
<evidence type="ECO:0000313" key="2">
    <source>
        <dbReference type="EMBL" id="MBK7423270.1"/>
    </source>
</evidence>
<dbReference type="Pfam" id="PF09955">
    <property type="entry name" value="DUF2189"/>
    <property type="match status" value="1"/>
</dbReference>
<proteinExistence type="predicted"/>
<evidence type="ECO:0000256" key="1">
    <source>
        <dbReference type="SAM" id="Phobius"/>
    </source>
</evidence>
<feature type="transmembrane region" description="Helical" evidence="1">
    <location>
        <begin position="66"/>
        <end position="87"/>
    </location>
</feature>
<sequence>MNDSLTPFDHSFALPEVRRIGLRRPLAWLRSGWQDIRANPIASLAYGLLFAIAGDVALIFSWRNPYLFTGALSGFILIGPLLASGFYEISRRQSIGQHSTFIDSLSGWRRNGQSMALFGLLLALVAIIWESASAVFFALLVPGLTPDVSAFVFGVLLNSEYLAMTLAWFIAGSGLSLLVFAVSAVSIPMLIDRNVDFVSAMITSMRAVVLNLDVMLLWAALVVALTLIGFATLLFGLVITMPLLGHASWHAYRDLVEPCP</sequence>
<feature type="transmembrane region" description="Helical" evidence="1">
    <location>
        <begin position="41"/>
        <end position="60"/>
    </location>
</feature>
<comment type="caution">
    <text evidence="2">The sequence shown here is derived from an EMBL/GenBank/DDBJ whole genome shotgun (WGS) entry which is preliminary data.</text>
</comment>
<feature type="transmembrane region" description="Helical" evidence="1">
    <location>
        <begin position="116"/>
        <end position="141"/>
    </location>
</feature>
<dbReference type="AlphaFoldDB" id="A0A9D7FDW0"/>
<feature type="transmembrane region" description="Helical" evidence="1">
    <location>
        <begin position="212"/>
        <end position="239"/>
    </location>
</feature>
<protein>
    <submittedName>
        <fullName evidence="2">DUF2189 domain-containing protein</fullName>
    </submittedName>
</protein>
<gene>
    <name evidence="2" type="ORF">IPJ48_09320</name>
</gene>
<keyword evidence="1" id="KW-0472">Membrane</keyword>
<keyword evidence="1" id="KW-1133">Transmembrane helix</keyword>
<dbReference type="Proteomes" id="UP000886602">
    <property type="component" value="Unassembled WGS sequence"/>
</dbReference>